<dbReference type="GO" id="GO:0071541">
    <property type="term" value="C:eukaryotic translation initiation factor 3 complex, eIF3m"/>
    <property type="evidence" value="ECO:0007669"/>
    <property type="project" value="TreeGrafter"/>
</dbReference>
<feature type="region of interest" description="Disordered" evidence="1">
    <location>
        <begin position="556"/>
        <end position="578"/>
    </location>
</feature>
<sequence length="601" mass="67756">MGTVCNKTTLLNEEEEKRKKEEEEKRKKEEEEKRKKEEEEKRKKEEEEKRKREVVGKRKKEAEKREEEEKKKRKREEAVKRKEIVKKEQLEKRKEKEKRKNRKKKKHQEKEARCEKKKKSGCEAKSPSKRCVVDADSGDETEPVIKRISGLKKCKHPFKRIRVVPPISDESDDEPSPNQDLRVPPIGQLTPPQTPEDARIPPLEVKYEQGSKSPIQALLTTSLPSWVPSIEEELERLHGDTDLDVDCEQRHGVVTDAEATVPSDTKTEEESGKMIEDERETVFTETLSSVTTTEVPETVLPSVTMAEVPETVLPSVTTTEVPEETICDVKPSLKEVQVSSGPQLNEVCPQASPSVTSQPLIPPKQEVKDSMDSTSIQGTCTSLTTEALTNAPKKERLETSGILQQVAFPRTHNDDDEIQFIGIVDKEKKPLTAKESIMLQIMHLPPEEREEIMMELKQEPAVTHRVTSSPGTSTVRILKSPPGMPGMIPIKSIKQSVICSNDQLVQHERPPPDAAIQIQPMSSWTLSNFISSPAPRHESIIYHVPAGGVSITGHDYHPYQPSEQNIGQPQPSPHPGIHLAEVPAEPLPLVKHQIPQDLLTT</sequence>
<dbReference type="GO" id="GO:0001732">
    <property type="term" value="P:formation of cytoplasmic translation initiation complex"/>
    <property type="evidence" value="ECO:0007669"/>
    <property type="project" value="TreeGrafter"/>
</dbReference>
<gene>
    <name evidence="2" type="ORF">DSTB1V02_LOCUS347</name>
</gene>
<dbReference type="GO" id="GO:0071540">
    <property type="term" value="C:eukaryotic translation initiation factor 3 complex, eIF3e"/>
    <property type="evidence" value="ECO:0007669"/>
    <property type="project" value="TreeGrafter"/>
</dbReference>
<organism evidence="2">
    <name type="scientific">Darwinula stevensoni</name>
    <dbReference type="NCBI Taxonomy" id="69355"/>
    <lineage>
        <taxon>Eukaryota</taxon>
        <taxon>Metazoa</taxon>
        <taxon>Ecdysozoa</taxon>
        <taxon>Arthropoda</taxon>
        <taxon>Crustacea</taxon>
        <taxon>Oligostraca</taxon>
        <taxon>Ostracoda</taxon>
        <taxon>Podocopa</taxon>
        <taxon>Podocopida</taxon>
        <taxon>Darwinulocopina</taxon>
        <taxon>Darwinuloidea</taxon>
        <taxon>Darwinulidae</taxon>
        <taxon>Darwinula</taxon>
    </lineage>
</organism>
<keyword evidence="3" id="KW-1185">Reference proteome</keyword>
<dbReference type="EMBL" id="CAJPEV010000023">
    <property type="protein sequence ID" value="CAG0878961.1"/>
    <property type="molecule type" value="Genomic_DNA"/>
</dbReference>
<dbReference type="EMBL" id="LR899540">
    <property type="protein sequence ID" value="CAD7240322.1"/>
    <property type="molecule type" value="Genomic_DNA"/>
</dbReference>
<accession>A0A7R8WYH3</accession>
<dbReference type="AlphaFoldDB" id="A0A7R8WYH3"/>
<dbReference type="PANTHER" id="PTHR14005:SF0">
    <property type="entry name" value="EUKARYOTIC TRANSLATION INITIATION FACTOR 3 SUBUNIT A"/>
    <property type="match status" value="1"/>
</dbReference>
<feature type="compositionally biased region" description="Basic and acidic residues" evidence="1">
    <location>
        <begin position="15"/>
        <end position="94"/>
    </location>
</feature>
<protein>
    <submittedName>
        <fullName evidence="2">Uncharacterized protein</fullName>
    </submittedName>
</protein>
<evidence type="ECO:0000256" key="1">
    <source>
        <dbReference type="SAM" id="MobiDB-lite"/>
    </source>
</evidence>
<reference evidence="2" key="1">
    <citation type="submission" date="2020-11" db="EMBL/GenBank/DDBJ databases">
        <authorList>
            <person name="Tran Van P."/>
        </authorList>
    </citation>
    <scope>NUCLEOTIDE SEQUENCE</scope>
</reference>
<feature type="region of interest" description="Disordered" evidence="1">
    <location>
        <begin position="1"/>
        <end position="147"/>
    </location>
</feature>
<feature type="region of interest" description="Disordered" evidence="1">
    <location>
        <begin position="251"/>
        <end position="277"/>
    </location>
</feature>
<dbReference type="GO" id="GO:0043614">
    <property type="term" value="C:multi-eIF complex"/>
    <property type="evidence" value="ECO:0007669"/>
    <property type="project" value="TreeGrafter"/>
</dbReference>
<dbReference type="Proteomes" id="UP000677054">
    <property type="component" value="Unassembled WGS sequence"/>
</dbReference>
<dbReference type="GO" id="GO:0003729">
    <property type="term" value="F:mRNA binding"/>
    <property type="evidence" value="ECO:0007669"/>
    <property type="project" value="TreeGrafter"/>
</dbReference>
<feature type="region of interest" description="Disordered" evidence="1">
    <location>
        <begin position="159"/>
        <end position="203"/>
    </location>
</feature>
<dbReference type="InterPro" id="IPR027512">
    <property type="entry name" value="EIF3A"/>
</dbReference>
<feature type="compositionally biased region" description="Polar residues" evidence="1">
    <location>
        <begin position="1"/>
        <end position="11"/>
    </location>
</feature>
<feature type="compositionally biased region" description="Basic and acidic residues" evidence="1">
    <location>
        <begin position="265"/>
        <end position="277"/>
    </location>
</feature>
<dbReference type="GO" id="GO:0003743">
    <property type="term" value="F:translation initiation factor activity"/>
    <property type="evidence" value="ECO:0007669"/>
    <property type="project" value="TreeGrafter"/>
</dbReference>
<dbReference type="GO" id="GO:0002188">
    <property type="term" value="P:translation reinitiation"/>
    <property type="evidence" value="ECO:0007669"/>
    <property type="project" value="TreeGrafter"/>
</dbReference>
<evidence type="ECO:0000313" key="2">
    <source>
        <dbReference type="EMBL" id="CAD7240322.1"/>
    </source>
</evidence>
<feature type="compositionally biased region" description="Basic residues" evidence="1">
    <location>
        <begin position="95"/>
        <end position="107"/>
    </location>
</feature>
<dbReference type="PANTHER" id="PTHR14005">
    <property type="entry name" value="EUKARYOTIC TRANSLATION INITIATION FACTOR 3, THETA SUBUNIT"/>
    <property type="match status" value="1"/>
</dbReference>
<evidence type="ECO:0000313" key="3">
    <source>
        <dbReference type="Proteomes" id="UP000677054"/>
    </source>
</evidence>
<name>A0A7R8WYH3_9CRUS</name>
<proteinExistence type="predicted"/>